<protein>
    <submittedName>
        <fullName evidence="1">DUF2993 domain-containing protein</fullName>
    </submittedName>
</protein>
<evidence type="ECO:0000313" key="1">
    <source>
        <dbReference type="EMBL" id="MDS3859982.1"/>
    </source>
</evidence>
<dbReference type="InterPro" id="IPR021373">
    <property type="entry name" value="DUF2993"/>
</dbReference>
<dbReference type="AlphaFoldDB" id="A0AAE4FRK6"/>
<reference evidence="2" key="1">
    <citation type="submission" date="2023-07" db="EMBL/GenBank/DDBJ databases">
        <authorList>
            <person name="Luz R."/>
            <person name="Cordeiro R."/>
            <person name="Fonseca A."/>
            <person name="Goncalves V."/>
        </authorList>
    </citation>
    <scope>NUCLEOTIDE SEQUENCE [LARGE SCALE GENOMIC DNA]</scope>
    <source>
        <strain evidence="2">BACA0444</strain>
    </source>
</reference>
<sequence length="270" mass="29612">MFGTTTLTADWGEQLINSVATQAITHLFSESEAVSVSVGCFPAAKILQGKVDSFKMQGRGLVIRRQFPVTEMSFATDAVALDLGAIFQGKLRLQQPTQAIAEITLSEAGINQAFQAELVQNRLKNILTPELAAISGEEPVSFTNVQIQLLPHNQVQLQAEVELPFHGLVPIKVITGLAIERRTRIQFIQAQWLGEDVPPAQQLISQRLTEAFVALLNGMVDLDRFDLDGVVLKLNRLMTVGDQLVLSGYAEIRHFPVTGEQTPAWQPMAA</sequence>
<comment type="caution">
    <text evidence="1">The sequence shown here is derived from an EMBL/GenBank/DDBJ whole genome shotgun (WGS) entry which is preliminary data.</text>
</comment>
<proteinExistence type="predicted"/>
<accession>A0AAE4FRK6</accession>
<name>A0AAE4FRK6_9CYAN</name>
<keyword evidence="2" id="KW-1185">Reference proteome</keyword>
<dbReference type="Pfam" id="PF11209">
    <property type="entry name" value="LmeA"/>
    <property type="match status" value="1"/>
</dbReference>
<organism evidence="1 2">
    <name type="scientific">Pseudocalidococcus azoricus BACA0444</name>
    <dbReference type="NCBI Taxonomy" id="2918990"/>
    <lineage>
        <taxon>Bacteria</taxon>
        <taxon>Bacillati</taxon>
        <taxon>Cyanobacteriota</taxon>
        <taxon>Cyanophyceae</taxon>
        <taxon>Acaryochloridales</taxon>
        <taxon>Thermosynechococcaceae</taxon>
        <taxon>Pseudocalidococcus</taxon>
        <taxon>Pseudocalidococcus azoricus</taxon>
    </lineage>
</organism>
<evidence type="ECO:0000313" key="2">
    <source>
        <dbReference type="Proteomes" id="UP001268256"/>
    </source>
</evidence>
<dbReference type="EMBL" id="JAVMIP010000002">
    <property type="protein sequence ID" value="MDS3859982.1"/>
    <property type="molecule type" value="Genomic_DNA"/>
</dbReference>
<dbReference type="Proteomes" id="UP001268256">
    <property type="component" value="Unassembled WGS sequence"/>
</dbReference>
<dbReference type="RefSeq" id="WP_322877272.1">
    <property type="nucleotide sequence ID" value="NZ_JAVMIP010000002.1"/>
</dbReference>
<gene>
    <name evidence="1" type="ORF">RIF25_04080</name>
</gene>